<dbReference type="AlphaFoldDB" id="A0A246FP42"/>
<accession>A0A246FP42</accession>
<dbReference type="Proteomes" id="UP000197277">
    <property type="component" value="Unassembled WGS sequence"/>
</dbReference>
<dbReference type="EMBL" id="NIRR01000003">
    <property type="protein sequence ID" value="OWP64517.1"/>
    <property type="molecule type" value="Genomic_DNA"/>
</dbReference>
<gene>
    <name evidence="2" type="ORF">CDA63_03880</name>
</gene>
<keyword evidence="3" id="KW-1185">Reference proteome</keyword>
<keyword evidence="1" id="KW-0732">Signal</keyword>
<feature type="chain" id="PRO_5012783501" description="Secretion system C-terminal sorting domain-containing protein" evidence="1">
    <location>
        <begin position="18"/>
        <end position="559"/>
    </location>
</feature>
<proteinExistence type="predicted"/>
<comment type="caution">
    <text evidence="2">The sequence shown here is derived from an EMBL/GenBank/DDBJ whole genome shotgun (WGS) entry which is preliminary data.</text>
</comment>
<evidence type="ECO:0000313" key="2">
    <source>
        <dbReference type="EMBL" id="OWP64517.1"/>
    </source>
</evidence>
<evidence type="ECO:0000256" key="1">
    <source>
        <dbReference type="SAM" id="SignalP"/>
    </source>
</evidence>
<evidence type="ECO:0008006" key="4">
    <source>
        <dbReference type="Google" id="ProtNLM"/>
    </source>
</evidence>
<feature type="signal peptide" evidence="1">
    <location>
        <begin position="1"/>
        <end position="17"/>
    </location>
</feature>
<name>A0A246FP42_9BACT</name>
<organism evidence="2 3">
    <name type="scientific">Hymenobacter amundsenii</name>
    <dbReference type="NCBI Taxonomy" id="2006685"/>
    <lineage>
        <taxon>Bacteria</taxon>
        <taxon>Pseudomonadati</taxon>
        <taxon>Bacteroidota</taxon>
        <taxon>Cytophagia</taxon>
        <taxon>Cytophagales</taxon>
        <taxon>Hymenobacteraceae</taxon>
        <taxon>Hymenobacter</taxon>
    </lineage>
</organism>
<protein>
    <recommendedName>
        <fullName evidence="4">Secretion system C-terminal sorting domain-containing protein</fullName>
    </recommendedName>
</protein>
<evidence type="ECO:0000313" key="3">
    <source>
        <dbReference type="Proteomes" id="UP000197277"/>
    </source>
</evidence>
<dbReference type="NCBIfam" id="TIGR04183">
    <property type="entry name" value="Por_Secre_tail"/>
    <property type="match status" value="1"/>
</dbReference>
<sequence>MPLLLTLLAGSAAYAQAPEWQMPQTFTQTNGSSHVAAVATDAAGNVFVVGSFSGTVNFGATTLVSAGLTDAFVAKWSPVSKRFEWARGMGSADREEALAVVVRGSSVYVAGAFYSSTVAFGAVTLTNTNKTAATSDAFITRLTDQGSSADFIWAQPIWGPANERVNALALSESGVYVGGFFESDVTAFGELNLSNGASPLADGFVARLAEVAGEYRFEWVRPISGNGREEVYSLAVNGSSVYAAGSFSSKNVAFGNLGLTNLSDSDNSSANDGFLTRLLDTGTAASFAWAQNLGDAATAVAANGNSVYVAGNSTSPVIVNGSRPDDMYVLKLTDEGNGATRVWERQLTGPGRNFLRGITVQGSSVGVAGTFDGRTLSAGGQTLTNAGAVGTDDLFVALLTDQGSTSAVAWAQQAGGPGNDAAEALTLTTTGLYVVGDTRPSAQFGRFTVAATGGSPVGFLAAVGSVALATKTLAPSLHFSLAPNPAHNTVRLLLPPLLGAARATLTMRDALGRSVRAITVALPAAGLTYELNLTGLAPGLYMVGVQAGTGRVTQRLMVE</sequence>
<reference evidence="2 3" key="1">
    <citation type="submission" date="2017-06" db="EMBL/GenBank/DDBJ databases">
        <title>Hymenobacter amundsenii sp. nov. isolated from regoliths in Antarctica.</title>
        <authorList>
            <person name="Sedlacek I."/>
            <person name="Kralova S."/>
            <person name="Pantucek R."/>
            <person name="Svec P."/>
            <person name="Holochova P."/>
            <person name="Stankova E."/>
            <person name="Vrbovska V."/>
            <person name="Busse H.-J."/>
        </authorList>
    </citation>
    <scope>NUCLEOTIDE SEQUENCE [LARGE SCALE GENOMIC DNA]</scope>
    <source>
        <strain evidence="2 3">CCM 8682</strain>
    </source>
</reference>
<dbReference type="InterPro" id="IPR026444">
    <property type="entry name" value="Secre_tail"/>
</dbReference>